<dbReference type="EMBL" id="HACA01027857">
    <property type="protein sequence ID" value="CDW45218.1"/>
    <property type="molecule type" value="Transcribed_RNA"/>
</dbReference>
<reference evidence="1" key="1">
    <citation type="submission" date="2014-05" db="EMBL/GenBank/DDBJ databases">
        <authorList>
            <person name="Chronopoulou M."/>
        </authorList>
    </citation>
    <scope>NUCLEOTIDE SEQUENCE</scope>
    <source>
        <tissue evidence="1">Whole organism</tissue>
    </source>
</reference>
<name>A0A0K2V3U3_LEPSM</name>
<evidence type="ECO:0000313" key="1">
    <source>
        <dbReference type="EMBL" id="CDW45218.1"/>
    </source>
</evidence>
<accession>A0A0K2V3U3</accession>
<organism evidence="1">
    <name type="scientific">Lepeophtheirus salmonis</name>
    <name type="common">Salmon louse</name>
    <name type="synonym">Caligus salmonis</name>
    <dbReference type="NCBI Taxonomy" id="72036"/>
    <lineage>
        <taxon>Eukaryota</taxon>
        <taxon>Metazoa</taxon>
        <taxon>Ecdysozoa</taxon>
        <taxon>Arthropoda</taxon>
        <taxon>Crustacea</taxon>
        <taxon>Multicrustacea</taxon>
        <taxon>Hexanauplia</taxon>
        <taxon>Copepoda</taxon>
        <taxon>Siphonostomatoida</taxon>
        <taxon>Caligidae</taxon>
        <taxon>Lepeophtheirus</taxon>
    </lineage>
</organism>
<proteinExistence type="predicted"/>
<sequence>MGPIPRISTSVTNPCSRMYQSWMEIPWRGWRGPSSQTL</sequence>
<dbReference type="AlphaFoldDB" id="A0A0K2V3U3"/>
<protein>
    <submittedName>
        <fullName evidence="1">Uncharacterized protein</fullName>
    </submittedName>
</protein>